<accession>A0AB37U7T4</accession>
<gene>
    <name evidence="1" type="ORF">DSM107010_71130</name>
</gene>
<protein>
    <submittedName>
        <fullName evidence="1">Uncharacterized protein</fullName>
    </submittedName>
</protein>
<keyword evidence="2" id="KW-1185">Reference proteome</keyword>
<name>A0AB37U7T4_9CYAN</name>
<organism evidence="1 2">
    <name type="scientific">Chroococcidiopsis cubana SAG 39.79</name>
    <dbReference type="NCBI Taxonomy" id="388085"/>
    <lineage>
        <taxon>Bacteria</taxon>
        <taxon>Bacillati</taxon>
        <taxon>Cyanobacteriota</taxon>
        <taxon>Cyanophyceae</taxon>
        <taxon>Chroococcidiopsidales</taxon>
        <taxon>Chroococcidiopsidaceae</taxon>
        <taxon>Chroococcidiopsis</taxon>
    </lineage>
</organism>
<sequence length="135" mass="15803">MIQITIAQSIEALEVAVNNNDPIEFGIVLARLHERPQTQKERTEIVDQLDFLMDKYPFFNWQDSLRETEPAPQWILSSLPTQHQIKLSAGLYQKLNKFFQHSRAPRKTSAKQVEILMDELINQLLQDFLQARQEV</sequence>
<evidence type="ECO:0000313" key="1">
    <source>
        <dbReference type="EMBL" id="RUS95845.1"/>
    </source>
</evidence>
<reference evidence="1 2" key="1">
    <citation type="journal article" date="2019" name="Genome Biol. Evol.">
        <title>Day and night: Metabolic profiles and evolutionary relationships of six axenic non-marine cyanobacteria.</title>
        <authorList>
            <person name="Will S.E."/>
            <person name="Henke P."/>
            <person name="Boedeker C."/>
            <person name="Huang S."/>
            <person name="Brinkmann H."/>
            <person name="Rohde M."/>
            <person name="Jarek M."/>
            <person name="Friedl T."/>
            <person name="Seufert S."/>
            <person name="Schumacher M."/>
            <person name="Overmann J."/>
            <person name="Neumann-Schaal M."/>
            <person name="Petersen J."/>
        </authorList>
    </citation>
    <scope>NUCLEOTIDE SEQUENCE [LARGE SCALE GENOMIC DNA]</scope>
    <source>
        <strain evidence="1 2">SAG 39.79</strain>
    </source>
</reference>
<dbReference type="RefSeq" id="WP_106169186.1">
    <property type="nucleotide sequence ID" value="NZ_JAVKZF010000009.1"/>
</dbReference>
<evidence type="ECO:0000313" key="2">
    <source>
        <dbReference type="Proteomes" id="UP000282574"/>
    </source>
</evidence>
<dbReference type="Proteomes" id="UP000282574">
    <property type="component" value="Unassembled WGS sequence"/>
</dbReference>
<dbReference type="AlphaFoldDB" id="A0AB37U7T4"/>
<dbReference type="EMBL" id="RSCK01000189">
    <property type="protein sequence ID" value="RUS95845.1"/>
    <property type="molecule type" value="Genomic_DNA"/>
</dbReference>
<proteinExistence type="predicted"/>
<comment type="caution">
    <text evidence="1">The sequence shown here is derived from an EMBL/GenBank/DDBJ whole genome shotgun (WGS) entry which is preliminary data.</text>
</comment>